<name>A0AAD4LAW5_9AGAM</name>
<accession>A0AAD4LAW5</accession>
<organism evidence="2 3">
    <name type="scientific">Lactarius akahatsu</name>
    <dbReference type="NCBI Taxonomy" id="416441"/>
    <lineage>
        <taxon>Eukaryota</taxon>
        <taxon>Fungi</taxon>
        <taxon>Dikarya</taxon>
        <taxon>Basidiomycota</taxon>
        <taxon>Agaricomycotina</taxon>
        <taxon>Agaricomycetes</taxon>
        <taxon>Russulales</taxon>
        <taxon>Russulaceae</taxon>
        <taxon>Lactarius</taxon>
    </lineage>
</organism>
<dbReference type="AlphaFoldDB" id="A0AAD4LAW5"/>
<feature type="region of interest" description="Disordered" evidence="1">
    <location>
        <begin position="465"/>
        <end position="503"/>
    </location>
</feature>
<evidence type="ECO:0000256" key="1">
    <source>
        <dbReference type="SAM" id="MobiDB-lite"/>
    </source>
</evidence>
<proteinExistence type="predicted"/>
<gene>
    <name evidence="2" type="ORF">EDB92DRAFT_1948697</name>
</gene>
<evidence type="ECO:0000313" key="3">
    <source>
        <dbReference type="Proteomes" id="UP001201163"/>
    </source>
</evidence>
<dbReference type="EMBL" id="JAKELL010000049">
    <property type="protein sequence ID" value="KAH8987163.1"/>
    <property type="molecule type" value="Genomic_DNA"/>
</dbReference>
<sequence length="503" mass="56846">MGPWVLLVTHDLRTLGTRSRVATTSCDDDVDDLKTKVKEKRKVDLAQVDVNRLTVWKLKGENIINKLNFSIKRLAEILGSIDIDDVGTIEELDSGVKEAGIGLPSDETLLVQMPAVALDEDHPLRLGVGDPVTFKVDRAYEDCFLQARTEGGFEEDITRNDIEDAHGGMLPDFIMTYEETLCRKPKVDGDGSEILATAEPFVGKVAWERYFECRTTSQAENFPANKWEITHLIHISSVDVANSWDVLQEGRGRRFKEGDGNWLMFYAIAHHCRSLRSNVASDGTLKISVKLSQESWPFSLITQVASGDYYTYRPRSGFLVLRFGLPRVAVEVNSNLPDRPTVDLYRLMLQAASIVRFAKSFINVYKQKKSFIFVAIFISHTRLADRYLLYQRGDSRMVWRKQRRFRPSEEDDRVEFALELYNLVSVLENESENDDTHRRVKELIDVGKPSLRLGEARGMLAFTGKTLGKRPANDNGGNQPQAGPSTRRRGGAAEQPEAHKALH</sequence>
<reference evidence="2" key="1">
    <citation type="submission" date="2022-01" db="EMBL/GenBank/DDBJ databases">
        <title>Comparative genomics reveals a dynamic genome evolution in the ectomycorrhizal milk-cap (Lactarius) mushrooms.</title>
        <authorList>
            <consortium name="DOE Joint Genome Institute"/>
            <person name="Lebreton A."/>
            <person name="Tang N."/>
            <person name="Kuo A."/>
            <person name="LaButti K."/>
            <person name="Drula E."/>
            <person name="Barry K."/>
            <person name="Clum A."/>
            <person name="Lipzen A."/>
            <person name="Mousain D."/>
            <person name="Ng V."/>
            <person name="Wang R."/>
            <person name="Wang X."/>
            <person name="Dai Y."/>
            <person name="Henrissat B."/>
            <person name="Grigoriev I.V."/>
            <person name="Guerin-Laguette A."/>
            <person name="Yu F."/>
            <person name="Martin F.M."/>
        </authorList>
    </citation>
    <scope>NUCLEOTIDE SEQUENCE</scope>
    <source>
        <strain evidence="2">QP</strain>
    </source>
</reference>
<dbReference type="Proteomes" id="UP001201163">
    <property type="component" value="Unassembled WGS sequence"/>
</dbReference>
<evidence type="ECO:0000313" key="2">
    <source>
        <dbReference type="EMBL" id="KAH8987163.1"/>
    </source>
</evidence>
<comment type="caution">
    <text evidence="2">The sequence shown here is derived from an EMBL/GenBank/DDBJ whole genome shotgun (WGS) entry which is preliminary data.</text>
</comment>
<protein>
    <submittedName>
        <fullName evidence="2">Uncharacterized protein</fullName>
    </submittedName>
</protein>
<keyword evidence="3" id="KW-1185">Reference proteome</keyword>
<feature type="compositionally biased region" description="Polar residues" evidence="1">
    <location>
        <begin position="475"/>
        <end position="484"/>
    </location>
</feature>